<sequence length="136" mass="14743">MTYKTVSALAAALLLAAAGASATKPAEPKMMDAKTVHYMPYTKAAYDAASGMKRVLFFHATWCPNCRAADADILKKLDEIPADVVIFKTDYDKEVALKKQYGITAQHTFVLVDEGGKALKKWAGGKLSTIISKTQN</sequence>
<protein>
    <recommendedName>
        <fullName evidence="2">Thioredoxin domain-containing protein</fullName>
    </recommendedName>
</protein>
<proteinExistence type="predicted"/>
<feature type="signal peptide" evidence="1">
    <location>
        <begin position="1"/>
        <end position="22"/>
    </location>
</feature>
<dbReference type="InterPro" id="IPR036249">
    <property type="entry name" value="Thioredoxin-like_sf"/>
</dbReference>
<dbReference type="PROSITE" id="PS51352">
    <property type="entry name" value="THIOREDOXIN_2"/>
    <property type="match status" value="1"/>
</dbReference>
<dbReference type="RefSeq" id="WP_075831254.1">
    <property type="nucleotide sequence ID" value="NZ_MSTI01000047.1"/>
</dbReference>
<evidence type="ECO:0000259" key="2">
    <source>
        <dbReference type="PROSITE" id="PS51352"/>
    </source>
</evidence>
<feature type="domain" description="Thioredoxin" evidence="2">
    <location>
        <begin position="16"/>
        <end position="136"/>
    </location>
</feature>
<dbReference type="Pfam" id="PF00085">
    <property type="entry name" value="Thioredoxin"/>
    <property type="match status" value="1"/>
</dbReference>
<accession>A0A1U7P1D4</accession>
<dbReference type="AlphaFoldDB" id="A0A1U7P1D4"/>
<dbReference type="SUPFAM" id="SSF52833">
    <property type="entry name" value="Thioredoxin-like"/>
    <property type="match status" value="1"/>
</dbReference>
<dbReference type="OrthoDB" id="7629852at2"/>
<name>A0A1U7P1D4_9DEIO</name>
<dbReference type="Proteomes" id="UP000186607">
    <property type="component" value="Unassembled WGS sequence"/>
</dbReference>
<keyword evidence="1" id="KW-0732">Signal</keyword>
<dbReference type="Gene3D" id="3.40.30.10">
    <property type="entry name" value="Glutaredoxin"/>
    <property type="match status" value="1"/>
</dbReference>
<evidence type="ECO:0000313" key="3">
    <source>
        <dbReference type="EMBL" id="OLV18970.1"/>
    </source>
</evidence>
<dbReference type="InterPro" id="IPR013766">
    <property type="entry name" value="Thioredoxin_domain"/>
</dbReference>
<dbReference type="STRING" id="249408.BOO71_0004132"/>
<organism evidence="3 4">
    <name type="scientific">Deinococcus marmoris</name>
    <dbReference type="NCBI Taxonomy" id="249408"/>
    <lineage>
        <taxon>Bacteria</taxon>
        <taxon>Thermotogati</taxon>
        <taxon>Deinococcota</taxon>
        <taxon>Deinococci</taxon>
        <taxon>Deinococcales</taxon>
        <taxon>Deinococcaceae</taxon>
        <taxon>Deinococcus</taxon>
    </lineage>
</organism>
<dbReference type="CDD" id="cd02947">
    <property type="entry name" value="TRX_family"/>
    <property type="match status" value="1"/>
</dbReference>
<reference evidence="3 4" key="1">
    <citation type="submission" date="2017-01" db="EMBL/GenBank/DDBJ databases">
        <title>Genome Analysis of Deinococcus marmoris KOPRI26562.</title>
        <authorList>
            <person name="Kim J.H."/>
            <person name="Oh H.-M."/>
        </authorList>
    </citation>
    <scope>NUCLEOTIDE SEQUENCE [LARGE SCALE GENOMIC DNA]</scope>
    <source>
        <strain evidence="3 4">KOPRI26562</strain>
    </source>
</reference>
<comment type="caution">
    <text evidence="3">The sequence shown here is derived from an EMBL/GenBank/DDBJ whole genome shotgun (WGS) entry which is preliminary data.</text>
</comment>
<evidence type="ECO:0000313" key="4">
    <source>
        <dbReference type="Proteomes" id="UP000186607"/>
    </source>
</evidence>
<feature type="chain" id="PRO_5012052682" description="Thioredoxin domain-containing protein" evidence="1">
    <location>
        <begin position="23"/>
        <end position="136"/>
    </location>
</feature>
<gene>
    <name evidence="3" type="ORF">BOO71_0004132</name>
</gene>
<keyword evidence="4" id="KW-1185">Reference proteome</keyword>
<dbReference type="EMBL" id="MSTI01000047">
    <property type="protein sequence ID" value="OLV18970.1"/>
    <property type="molecule type" value="Genomic_DNA"/>
</dbReference>
<evidence type="ECO:0000256" key="1">
    <source>
        <dbReference type="SAM" id="SignalP"/>
    </source>
</evidence>